<evidence type="ECO:0000256" key="2">
    <source>
        <dbReference type="ARBA" id="ARBA00011057"/>
    </source>
</evidence>
<feature type="compositionally biased region" description="Basic and acidic residues" evidence="9">
    <location>
        <begin position="44"/>
        <end position="60"/>
    </location>
</feature>
<dbReference type="Proteomes" id="UP000198287">
    <property type="component" value="Unassembled WGS sequence"/>
</dbReference>
<sequence>MIISWKSARLCQVIIGQQTRSSLQGTGRLFLNSGQHQRYLSSDGGDKEDDKSDPASKTGDDSASGQKPGRSRKSRPPTGHQQSGDRVVAKSKLNDLLQSIVKDQKQRKTTSQRKPDSNQIDFKLARKESVRMTEEEIDAENQEKTTIKAIGKEMLTAAKNVAKSLPGDAQVIESELVKKLKTSTNGKVNLGDLFEGMKVDKTPGSDRPSPVRGQSNDFSRAERVRNDMRERTGYQQQRSDIRTERGSRTEHGTSRTERGTGKRARSAQEVSELTYRPIDIFGAKPLGIFTKSKGEPSSAPISYLKTWDALHAKELKLSVTHPPANGLEEMILWTEQGKLWHFPIDNEQGLDAEAKVSFTDHIFLEPHLDPWCPAKGPIRHFMELVCVGLSKNPYLTVTEKKNQIEWYHQYFLNKANIIKEVGAGEIK</sequence>
<protein>
    <recommendedName>
        <fullName evidence="7">Small ribosomal subunit protein mS31</fullName>
    </recommendedName>
    <alternativeName>
        <fullName evidence="8">28S ribosomal protein S31, mitochondrial</fullName>
    </alternativeName>
</protein>
<dbReference type="EMBL" id="LNIX01000015">
    <property type="protein sequence ID" value="OXA46594.1"/>
    <property type="molecule type" value="Genomic_DNA"/>
</dbReference>
<dbReference type="OrthoDB" id="5989925at2759"/>
<evidence type="ECO:0000256" key="7">
    <source>
        <dbReference type="ARBA" id="ARBA00035133"/>
    </source>
</evidence>
<keyword evidence="11" id="KW-1185">Reference proteome</keyword>
<evidence type="ECO:0000256" key="6">
    <source>
        <dbReference type="ARBA" id="ARBA00023274"/>
    </source>
</evidence>
<evidence type="ECO:0000313" key="10">
    <source>
        <dbReference type="EMBL" id="OXA46594.1"/>
    </source>
</evidence>
<feature type="region of interest" description="Disordered" evidence="9">
    <location>
        <begin position="32"/>
        <end position="123"/>
    </location>
</feature>
<comment type="similarity">
    <text evidence="2">Belongs to the mitochondrion-specific ribosomal protein mS31 family.</text>
</comment>
<dbReference type="GO" id="GO:0005763">
    <property type="term" value="C:mitochondrial small ribosomal subunit"/>
    <property type="evidence" value="ECO:0007669"/>
    <property type="project" value="InterPro"/>
</dbReference>
<proteinExistence type="inferred from homology"/>
<dbReference type="AlphaFoldDB" id="A0A226DP35"/>
<keyword evidence="6" id="KW-0687">Ribonucleoprotein</keyword>
<evidence type="ECO:0000313" key="11">
    <source>
        <dbReference type="Proteomes" id="UP000198287"/>
    </source>
</evidence>
<evidence type="ECO:0000256" key="9">
    <source>
        <dbReference type="SAM" id="MobiDB-lite"/>
    </source>
</evidence>
<evidence type="ECO:0000256" key="4">
    <source>
        <dbReference type="ARBA" id="ARBA00022980"/>
    </source>
</evidence>
<evidence type="ECO:0000256" key="8">
    <source>
        <dbReference type="ARBA" id="ARBA00035363"/>
    </source>
</evidence>
<dbReference type="InterPro" id="IPR026299">
    <property type="entry name" value="MRP-S31"/>
</dbReference>
<comment type="caution">
    <text evidence="10">The sequence shown here is derived from an EMBL/GenBank/DDBJ whole genome shotgun (WGS) entry which is preliminary data.</text>
</comment>
<dbReference type="PANTHER" id="PTHR13231:SF3">
    <property type="entry name" value="SMALL RIBOSOMAL SUBUNIT PROTEIN MS31"/>
    <property type="match status" value="1"/>
</dbReference>
<gene>
    <name evidence="10" type="ORF">Fcan01_18612</name>
</gene>
<dbReference type="Pfam" id="PF15433">
    <property type="entry name" value="MRP-S31"/>
    <property type="match status" value="1"/>
</dbReference>
<accession>A0A226DP35</accession>
<comment type="subcellular location">
    <subcellularLocation>
        <location evidence="1">Mitochondrion</location>
    </subcellularLocation>
</comment>
<keyword evidence="4" id="KW-0689">Ribosomal protein</keyword>
<reference evidence="10 11" key="1">
    <citation type="submission" date="2015-12" db="EMBL/GenBank/DDBJ databases">
        <title>The genome of Folsomia candida.</title>
        <authorList>
            <person name="Faddeeva A."/>
            <person name="Derks M.F."/>
            <person name="Anvar Y."/>
            <person name="Smit S."/>
            <person name="Van Straalen N."/>
            <person name="Roelofs D."/>
        </authorList>
    </citation>
    <scope>NUCLEOTIDE SEQUENCE [LARGE SCALE GENOMIC DNA]</scope>
    <source>
        <strain evidence="10 11">VU population</strain>
        <tissue evidence="10">Whole body</tissue>
    </source>
</reference>
<dbReference type="GO" id="GO:0003735">
    <property type="term" value="F:structural constituent of ribosome"/>
    <property type="evidence" value="ECO:0007669"/>
    <property type="project" value="InterPro"/>
</dbReference>
<dbReference type="OMA" id="KVWRFPI"/>
<feature type="compositionally biased region" description="Basic and acidic residues" evidence="9">
    <location>
        <begin position="239"/>
        <end position="260"/>
    </location>
</feature>
<evidence type="ECO:0000256" key="1">
    <source>
        <dbReference type="ARBA" id="ARBA00004173"/>
    </source>
</evidence>
<keyword evidence="5" id="KW-0496">Mitochondrion</keyword>
<organism evidence="10 11">
    <name type="scientific">Folsomia candida</name>
    <name type="common">Springtail</name>
    <dbReference type="NCBI Taxonomy" id="158441"/>
    <lineage>
        <taxon>Eukaryota</taxon>
        <taxon>Metazoa</taxon>
        <taxon>Ecdysozoa</taxon>
        <taxon>Arthropoda</taxon>
        <taxon>Hexapoda</taxon>
        <taxon>Collembola</taxon>
        <taxon>Entomobryomorpha</taxon>
        <taxon>Isotomoidea</taxon>
        <taxon>Isotomidae</taxon>
        <taxon>Proisotominae</taxon>
        <taxon>Folsomia</taxon>
    </lineage>
</organism>
<feature type="compositionally biased region" description="Basic and acidic residues" evidence="9">
    <location>
        <begin position="219"/>
        <end position="232"/>
    </location>
</feature>
<evidence type="ECO:0000256" key="3">
    <source>
        <dbReference type="ARBA" id="ARBA00022946"/>
    </source>
</evidence>
<dbReference type="STRING" id="158441.A0A226DP35"/>
<name>A0A226DP35_FOLCA</name>
<keyword evidence="3" id="KW-0809">Transit peptide</keyword>
<dbReference type="PANTHER" id="PTHR13231">
    <property type="entry name" value="MITOCHONDRIAL RIBOSOMAL PROTEIN S31"/>
    <property type="match status" value="1"/>
</dbReference>
<feature type="region of interest" description="Disordered" evidence="9">
    <location>
        <begin position="196"/>
        <end position="270"/>
    </location>
</feature>
<evidence type="ECO:0000256" key="5">
    <source>
        <dbReference type="ARBA" id="ARBA00023128"/>
    </source>
</evidence>